<proteinExistence type="predicted"/>
<name>A0A382AYA3_9ZZZZ</name>
<dbReference type="InterPro" id="IPR002123">
    <property type="entry name" value="Plipid/glycerol_acylTrfase"/>
</dbReference>
<feature type="transmembrane region" description="Helical" evidence="3">
    <location>
        <begin position="7"/>
        <end position="28"/>
    </location>
</feature>
<dbReference type="CDD" id="cd07989">
    <property type="entry name" value="LPLAT_AGPAT-like"/>
    <property type="match status" value="1"/>
</dbReference>
<evidence type="ECO:0000256" key="2">
    <source>
        <dbReference type="ARBA" id="ARBA00023315"/>
    </source>
</evidence>
<dbReference type="GO" id="GO:0003841">
    <property type="term" value="F:1-acylglycerol-3-phosphate O-acyltransferase activity"/>
    <property type="evidence" value="ECO:0007669"/>
    <property type="project" value="TreeGrafter"/>
</dbReference>
<evidence type="ECO:0000256" key="3">
    <source>
        <dbReference type="SAM" id="Phobius"/>
    </source>
</evidence>
<dbReference type="PANTHER" id="PTHR10434">
    <property type="entry name" value="1-ACYL-SN-GLYCEROL-3-PHOSPHATE ACYLTRANSFERASE"/>
    <property type="match status" value="1"/>
</dbReference>
<keyword evidence="3" id="KW-0472">Membrane</keyword>
<feature type="domain" description="Phospholipid/glycerol acyltransferase" evidence="4">
    <location>
        <begin position="72"/>
        <end position="187"/>
    </location>
</feature>
<evidence type="ECO:0000313" key="5">
    <source>
        <dbReference type="EMBL" id="SVB06530.1"/>
    </source>
</evidence>
<dbReference type="EMBL" id="UINC01027383">
    <property type="protein sequence ID" value="SVB06530.1"/>
    <property type="molecule type" value="Genomic_DNA"/>
</dbReference>
<keyword evidence="1" id="KW-0808">Transferase</keyword>
<dbReference type="AlphaFoldDB" id="A0A382AYA3"/>
<evidence type="ECO:0000259" key="4">
    <source>
        <dbReference type="SMART" id="SM00563"/>
    </source>
</evidence>
<evidence type="ECO:0000256" key="1">
    <source>
        <dbReference type="ARBA" id="ARBA00022679"/>
    </source>
</evidence>
<keyword evidence="3" id="KW-1133">Transmembrane helix</keyword>
<dbReference type="PANTHER" id="PTHR10434:SF40">
    <property type="entry name" value="1-ACYL-SN-GLYCEROL-3-PHOSPHATE ACYLTRANSFERASE"/>
    <property type="match status" value="1"/>
</dbReference>
<organism evidence="5">
    <name type="scientific">marine metagenome</name>
    <dbReference type="NCBI Taxonomy" id="408172"/>
    <lineage>
        <taxon>unclassified sequences</taxon>
        <taxon>metagenomes</taxon>
        <taxon>ecological metagenomes</taxon>
    </lineage>
</organism>
<dbReference type="GO" id="GO:0006654">
    <property type="term" value="P:phosphatidic acid biosynthetic process"/>
    <property type="evidence" value="ECO:0007669"/>
    <property type="project" value="TreeGrafter"/>
</dbReference>
<gene>
    <name evidence="5" type="ORF">METZ01_LOCUS159384</name>
</gene>
<sequence length="235" mass="26861">MSLLRSLLFNLFLYTGIIVVFLIALPALFLPTKITLLFGKFLGHYVVFVVKIFLNTKVEFKGIENIPKTEKYFVASAHQSMFETFALQSVLDYPVFILKKELLKIPLFGLYLKKIKSIEIVRDTTTKDNLNFFDKVATIIKNEKRPLLIFPQGTRVKVDDKVPFKKGVGRIYEALNISCVPVALNSGKVWPKHGIIKHPGKITVSFLKPIEPGLNRDDFIKNLETKIYNEIENIS</sequence>
<protein>
    <recommendedName>
        <fullName evidence="4">Phospholipid/glycerol acyltransferase domain-containing protein</fullName>
    </recommendedName>
</protein>
<dbReference type="SUPFAM" id="SSF69593">
    <property type="entry name" value="Glycerol-3-phosphate (1)-acyltransferase"/>
    <property type="match status" value="1"/>
</dbReference>
<dbReference type="Pfam" id="PF01553">
    <property type="entry name" value="Acyltransferase"/>
    <property type="match status" value="1"/>
</dbReference>
<keyword evidence="3" id="KW-0812">Transmembrane</keyword>
<keyword evidence="2" id="KW-0012">Acyltransferase</keyword>
<reference evidence="5" key="1">
    <citation type="submission" date="2018-05" db="EMBL/GenBank/DDBJ databases">
        <authorList>
            <person name="Lanie J.A."/>
            <person name="Ng W.-L."/>
            <person name="Kazmierczak K.M."/>
            <person name="Andrzejewski T.M."/>
            <person name="Davidsen T.M."/>
            <person name="Wayne K.J."/>
            <person name="Tettelin H."/>
            <person name="Glass J.I."/>
            <person name="Rusch D."/>
            <person name="Podicherti R."/>
            <person name="Tsui H.-C.T."/>
            <person name="Winkler M.E."/>
        </authorList>
    </citation>
    <scope>NUCLEOTIDE SEQUENCE</scope>
</reference>
<accession>A0A382AYA3</accession>
<dbReference type="SMART" id="SM00563">
    <property type="entry name" value="PlsC"/>
    <property type="match status" value="1"/>
</dbReference>